<name>A0A2N3ND71_9PEZI</name>
<feature type="compositionally biased region" description="Basic and acidic residues" evidence="1">
    <location>
        <begin position="137"/>
        <end position="151"/>
    </location>
</feature>
<evidence type="ECO:0000259" key="2">
    <source>
        <dbReference type="PROSITE" id="PS51821"/>
    </source>
</evidence>
<evidence type="ECO:0000313" key="3">
    <source>
        <dbReference type="EMBL" id="PKS10381.1"/>
    </source>
</evidence>
<dbReference type="Gene3D" id="2.60.40.3960">
    <property type="entry name" value="Velvet domain"/>
    <property type="match status" value="1"/>
</dbReference>
<dbReference type="Proteomes" id="UP000233524">
    <property type="component" value="Unassembled WGS sequence"/>
</dbReference>
<gene>
    <name evidence="3" type="ORF">jhhlp_002132</name>
</gene>
<dbReference type="InterPro" id="IPR037525">
    <property type="entry name" value="Velvet_dom"/>
</dbReference>
<accession>A0A2N3ND71</accession>
<dbReference type="OrthoDB" id="5399926at2759"/>
<dbReference type="AlphaFoldDB" id="A0A2N3ND71"/>
<dbReference type="InParanoid" id="A0A2N3ND71"/>
<evidence type="ECO:0000313" key="4">
    <source>
        <dbReference type="Proteomes" id="UP000233524"/>
    </source>
</evidence>
<feature type="region of interest" description="Disordered" evidence="1">
    <location>
        <begin position="130"/>
        <end position="159"/>
    </location>
</feature>
<comment type="caution">
    <text evidence="3">The sequence shown here is derived from an EMBL/GenBank/DDBJ whole genome shotgun (WGS) entry which is preliminary data.</text>
</comment>
<reference evidence="3 4" key="1">
    <citation type="journal article" date="2017" name="G3 (Bethesda)">
        <title>First Draft Genome Sequence of the Pathogenic Fungus Lomentospora prolificans (Formerly Scedosporium prolificans).</title>
        <authorList>
            <person name="Luo R."/>
            <person name="Zimin A."/>
            <person name="Workman R."/>
            <person name="Fan Y."/>
            <person name="Pertea G."/>
            <person name="Grossman N."/>
            <person name="Wear M.P."/>
            <person name="Jia B."/>
            <person name="Miller H."/>
            <person name="Casadevall A."/>
            <person name="Timp W."/>
            <person name="Zhang S.X."/>
            <person name="Salzberg S.L."/>
        </authorList>
    </citation>
    <scope>NUCLEOTIDE SEQUENCE [LARGE SCALE GENOMIC DNA]</scope>
    <source>
        <strain evidence="3 4">JHH-5317</strain>
    </source>
</reference>
<feature type="domain" description="Velvet" evidence="2">
    <location>
        <begin position="1"/>
        <end position="157"/>
    </location>
</feature>
<evidence type="ECO:0000256" key="1">
    <source>
        <dbReference type="SAM" id="MobiDB-lite"/>
    </source>
</evidence>
<dbReference type="VEuPathDB" id="FungiDB:jhhlp_002132"/>
<dbReference type="EMBL" id="NLAX01000008">
    <property type="protein sequence ID" value="PKS10381.1"/>
    <property type="molecule type" value="Genomic_DNA"/>
</dbReference>
<sequence length="159" mass="17251">MFSIAVQPPAQARANAKLYPPVIAKGRPAGTTEIDAPYLFATAVLRDADGNLSLDRLRGTLSATGLCLEETRSSSGTGQPVAFMFPDLSVAYEGSYSIRVDVYYVDYQDGQGAVLVDQVETRMFDISDLDVPSQRPSSEERSIIRKLRDQGHPVPSSPV</sequence>
<organism evidence="3 4">
    <name type="scientific">Lomentospora prolificans</name>
    <dbReference type="NCBI Taxonomy" id="41688"/>
    <lineage>
        <taxon>Eukaryota</taxon>
        <taxon>Fungi</taxon>
        <taxon>Dikarya</taxon>
        <taxon>Ascomycota</taxon>
        <taxon>Pezizomycotina</taxon>
        <taxon>Sordariomycetes</taxon>
        <taxon>Hypocreomycetidae</taxon>
        <taxon>Microascales</taxon>
        <taxon>Microascaceae</taxon>
        <taxon>Lomentospora</taxon>
    </lineage>
</organism>
<dbReference type="PROSITE" id="PS51821">
    <property type="entry name" value="VELVET"/>
    <property type="match status" value="1"/>
</dbReference>
<keyword evidence="4" id="KW-1185">Reference proteome</keyword>
<protein>
    <recommendedName>
        <fullName evidence="2">Velvet domain-containing protein</fullName>
    </recommendedName>
</protein>
<proteinExistence type="predicted"/>
<dbReference type="InterPro" id="IPR038491">
    <property type="entry name" value="Velvet_dom_sf"/>
</dbReference>